<evidence type="ECO:0000313" key="1">
    <source>
        <dbReference type="EMBL" id="GFS86928.1"/>
    </source>
</evidence>
<keyword evidence="2" id="KW-1185">Reference proteome</keyword>
<dbReference type="SUPFAM" id="SSF50630">
    <property type="entry name" value="Acid proteases"/>
    <property type="match status" value="1"/>
</dbReference>
<reference evidence="1" key="1">
    <citation type="submission" date="2020-08" db="EMBL/GenBank/DDBJ databases">
        <title>Multicomponent nature underlies the extraordinary mechanical properties of spider dragline silk.</title>
        <authorList>
            <person name="Kono N."/>
            <person name="Nakamura H."/>
            <person name="Mori M."/>
            <person name="Yoshida Y."/>
            <person name="Ohtoshi R."/>
            <person name="Malay A.D."/>
            <person name="Moran D.A.P."/>
            <person name="Tomita M."/>
            <person name="Numata K."/>
            <person name="Arakawa K."/>
        </authorList>
    </citation>
    <scope>NUCLEOTIDE SEQUENCE</scope>
</reference>
<dbReference type="Gene3D" id="2.40.70.10">
    <property type="entry name" value="Acid Proteases"/>
    <property type="match status" value="1"/>
</dbReference>
<comment type="caution">
    <text evidence="1">The sequence shown here is derived from an EMBL/GenBank/DDBJ whole genome shotgun (WGS) entry which is preliminary data.</text>
</comment>
<dbReference type="AlphaFoldDB" id="A0A8X6N0A2"/>
<dbReference type="EMBL" id="BMAW01052681">
    <property type="protein sequence ID" value="GFS86928.1"/>
    <property type="molecule type" value="Genomic_DNA"/>
</dbReference>
<protein>
    <submittedName>
        <fullName evidence="1">Transposon Ty3-G Gag-Pol polyprotein</fullName>
    </submittedName>
</protein>
<accession>A0A8X6N0A2</accession>
<evidence type="ECO:0000313" key="2">
    <source>
        <dbReference type="Proteomes" id="UP000887013"/>
    </source>
</evidence>
<dbReference type="InterPro" id="IPR021109">
    <property type="entry name" value="Peptidase_aspartic_dom_sf"/>
</dbReference>
<organism evidence="1 2">
    <name type="scientific">Nephila pilipes</name>
    <name type="common">Giant wood spider</name>
    <name type="synonym">Nephila maculata</name>
    <dbReference type="NCBI Taxonomy" id="299642"/>
    <lineage>
        <taxon>Eukaryota</taxon>
        <taxon>Metazoa</taxon>
        <taxon>Ecdysozoa</taxon>
        <taxon>Arthropoda</taxon>
        <taxon>Chelicerata</taxon>
        <taxon>Arachnida</taxon>
        <taxon>Araneae</taxon>
        <taxon>Araneomorphae</taxon>
        <taxon>Entelegynae</taxon>
        <taxon>Araneoidea</taxon>
        <taxon>Nephilidae</taxon>
        <taxon>Nephila</taxon>
    </lineage>
</organism>
<proteinExistence type="predicted"/>
<dbReference type="Proteomes" id="UP000887013">
    <property type="component" value="Unassembled WGS sequence"/>
</dbReference>
<sequence length="320" mass="35211">MTENSIFQIFDKVKKEESSEVICYGCGTPGVIKSKCPSCKGKDKRNHGTFSSVCLQSASCPSKQLATLEVIINGVMGTACADTAATHSIADETLYHILKKQGTTFSTGSLTVCLADRSKIEREVNTTCVKIRLGGRTLPLNLVAIPGAKNNNTLLGMDFLKSSGIVLNLKRKTWFFDDQPKRQFHFVEQIQESCDAVKSNVSQTAAPLTVKETDQTDLSHADEVNHLTSIQQLELKDHPDLTHADEVNHLTSIQQLELKDHPDQLREDEGGGIHETSLPVSTRNFILLRMSNTCNLLKFLAVIPLPEICLGIAVVFSYPK</sequence>
<gene>
    <name evidence="1" type="primary">TY3B-G_559</name>
    <name evidence="1" type="ORF">NPIL_464181</name>
</gene>
<name>A0A8X6N0A2_NEPPI</name>
<dbReference type="OrthoDB" id="6432602at2759"/>